<proteinExistence type="predicted"/>
<dbReference type="Proteomes" id="UP000596660">
    <property type="component" value="Unplaced"/>
</dbReference>
<dbReference type="AlphaFoldDB" id="A0A803N901"/>
<dbReference type="EnsemblPlants" id="AUR62042352-RA">
    <property type="protein sequence ID" value="AUR62042352-RA:cds"/>
    <property type="gene ID" value="AUR62042352"/>
</dbReference>
<sequence>MGLRVLEVEKAVTQLTPPGFHSARPALYQPFSVPPSLLSSEPVFPSSVAESALSDEEDFALGRDATRRSPPGR</sequence>
<feature type="region of interest" description="Disordered" evidence="1">
    <location>
        <begin position="41"/>
        <end position="73"/>
    </location>
</feature>
<evidence type="ECO:0000313" key="2">
    <source>
        <dbReference type="EnsemblPlants" id="AUR62042352-RA:cds"/>
    </source>
</evidence>
<reference evidence="2" key="1">
    <citation type="journal article" date="2017" name="Nature">
        <title>The genome of Chenopodium quinoa.</title>
        <authorList>
            <person name="Jarvis D.E."/>
            <person name="Ho Y.S."/>
            <person name="Lightfoot D.J."/>
            <person name="Schmoeckel S.M."/>
            <person name="Li B."/>
            <person name="Borm T.J.A."/>
            <person name="Ohyanagi H."/>
            <person name="Mineta K."/>
            <person name="Michell C.T."/>
            <person name="Saber N."/>
            <person name="Kharbatia N.M."/>
            <person name="Rupper R.R."/>
            <person name="Sharp A.R."/>
            <person name="Dally N."/>
            <person name="Boughton B.A."/>
            <person name="Woo Y.H."/>
            <person name="Gao G."/>
            <person name="Schijlen E.G.W.M."/>
            <person name="Guo X."/>
            <person name="Momin A.A."/>
            <person name="Negrao S."/>
            <person name="Al-Babili S."/>
            <person name="Gehring C."/>
            <person name="Roessner U."/>
            <person name="Jung C."/>
            <person name="Murphy K."/>
            <person name="Arold S.T."/>
            <person name="Gojobori T."/>
            <person name="van der Linden C.G."/>
            <person name="van Loo E.N."/>
            <person name="Jellen E.N."/>
            <person name="Maughan P.J."/>
            <person name="Tester M."/>
        </authorList>
    </citation>
    <scope>NUCLEOTIDE SEQUENCE [LARGE SCALE GENOMIC DNA]</scope>
    <source>
        <strain evidence="2">cv. PI 614886</strain>
    </source>
</reference>
<evidence type="ECO:0000256" key="1">
    <source>
        <dbReference type="SAM" id="MobiDB-lite"/>
    </source>
</evidence>
<name>A0A803N901_CHEQI</name>
<dbReference type="Gramene" id="AUR62042352-RA">
    <property type="protein sequence ID" value="AUR62042352-RA:cds"/>
    <property type="gene ID" value="AUR62042352"/>
</dbReference>
<evidence type="ECO:0000313" key="3">
    <source>
        <dbReference type="Proteomes" id="UP000596660"/>
    </source>
</evidence>
<accession>A0A803N901</accession>
<protein>
    <submittedName>
        <fullName evidence="2">Uncharacterized protein</fullName>
    </submittedName>
</protein>
<keyword evidence="3" id="KW-1185">Reference proteome</keyword>
<reference evidence="2" key="2">
    <citation type="submission" date="2021-03" db="UniProtKB">
        <authorList>
            <consortium name="EnsemblPlants"/>
        </authorList>
    </citation>
    <scope>IDENTIFICATION</scope>
</reference>
<organism evidence="2 3">
    <name type="scientific">Chenopodium quinoa</name>
    <name type="common">Quinoa</name>
    <dbReference type="NCBI Taxonomy" id="63459"/>
    <lineage>
        <taxon>Eukaryota</taxon>
        <taxon>Viridiplantae</taxon>
        <taxon>Streptophyta</taxon>
        <taxon>Embryophyta</taxon>
        <taxon>Tracheophyta</taxon>
        <taxon>Spermatophyta</taxon>
        <taxon>Magnoliopsida</taxon>
        <taxon>eudicotyledons</taxon>
        <taxon>Gunneridae</taxon>
        <taxon>Pentapetalae</taxon>
        <taxon>Caryophyllales</taxon>
        <taxon>Chenopodiaceae</taxon>
        <taxon>Chenopodioideae</taxon>
        <taxon>Atripliceae</taxon>
        <taxon>Chenopodium</taxon>
    </lineage>
</organism>